<dbReference type="InterPro" id="IPR002146">
    <property type="entry name" value="ATP_synth_b/b'su_bac/chlpt"/>
</dbReference>
<keyword evidence="9 15" id="KW-0472">Membrane</keyword>
<keyword evidence="8 15" id="KW-0406">Ion transport</keyword>
<feature type="coiled-coil region" evidence="17">
    <location>
        <begin position="44"/>
        <end position="89"/>
    </location>
</feature>
<comment type="subcellular location">
    <subcellularLocation>
        <location evidence="15">Cell membrane</location>
        <topology evidence="15">Single-pass membrane protein</topology>
    </subcellularLocation>
    <subcellularLocation>
        <location evidence="14">Endomembrane system</location>
        <topology evidence="14">Single-pass membrane protein</topology>
    </subcellularLocation>
</comment>
<keyword evidence="4 15" id="KW-0138">CF(0)</keyword>
<comment type="function">
    <text evidence="12">Component of the F(0) channel, it forms part of the peripheral stalk, linking F(1) to F(0). The b'-subunit is a diverged and duplicated form of b found in plants and photosynthetic bacteria.</text>
</comment>
<comment type="subunit">
    <text evidence="15">F-type ATPases have 2 components, F(1) - the catalytic core - and F(0) - the membrane proton channel. F(1) has five subunits: alpha(3), beta(3), gamma(1), delta(1), epsilon(1). F(0) has three main subunits: a(1), b(2) and c(10-14). The alpha and beta chains form an alternating ring which encloses part of the gamma chain. F(1) is attached to F(0) by a central stalk formed by the gamma and epsilon chains, while a peripheral stalk is formed by the delta and b chains.</text>
</comment>
<dbReference type="GO" id="GO:0045259">
    <property type="term" value="C:proton-transporting ATP synthase complex"/>
    <property type="evidence" value="ECO:0007669"/>
    <property type="project" value="UniProtKB-KW"/>
</dbReference>
<evidence type="ECO:0000256" key="6">
    <source>
        <dbReference type="ARBA" id="ARBA00022781"/>
    </source>
</evidence>
<keyword evidence="6 15" id="KW-0375">Hydrogen ion transport</keyword>
<dbReference type="Proteomes" id="UP000236654">
    <property type="component" value="Unassembled WGS sequence"/>
</dbReference>
<dbReference type="AlphaFoldDB" id="A0A2I0R6H3"/>
<evidence type="ECO:0000256" key="12">
    <source>
        <dbReference type="ARBA" id="ARBA00025614"/>
    </source>
</evidence>
<evidence type="ECO:0000256" key="7">
    <source>
        <dbReference type="ARBA" id="ARBA00022989"/>
    </source>
</evidence>
<dbReference type="Pfam" id="PF00430">
    <property type="entry name" value="ATP-synt_B"/>
    <property type="match status" value="1"/>
</dbReference>
<keyword evidence="5 15" id="KW-0812">Transmembrane</keyword>
<dbReference type="InterPro" id="IPR050059">
    <property type="entry name" value="ATP_synthase_B_chain"/>
</dbReference>
<keyword evidence="19" id="KW-1185">Reference proteome</keyword>
<gene>
    <name evidence="15 18" type="primary">atpF</name>
    <name evidence="18" type="ORF">CW751_01075</name>
</gene>
<feature type="transmembrane region" description="Helical" evidence="15">
    <location>
        <begin position="12"/>
        <end position="30"/>
    </location>
</feature>
<organism evidence="18 19">
    <name type="scientific">Brumimicrobium salinarum</name>
    <dbReference type="NCBI Taxonomy" id="2058658"/>
    <lineage>
        <taxon>Bacteria</taxon>
        <taxon>Pseudomonadati</taxon>
        <taxon>Bacteroidota</taxon>
        <taxon>Flavobacteriia</taxon>
        <taxon>Flavobacteriales</taxon>
        <taxon>Crocinitomicaceae</taxon>
        <taxon>Brumimicrobium</taxon>
    </lineage>
</organism>
<evidence type="ECO:0000256" key="14">
    <source>
        <dbReference type="ARBA" id="ARBA00037847"/>
    </source>
</evidence>
<evidence type="ECO:0000256" key="15">
    <source>
        <dbReference type="HAMAP-Rule" id="MF_01398"/>
    </source>
</evidence>
<dbReference type="GO" id="GO:0012505">
    <property type="term" value="C:endomembrane system"/>
    <property type="evidence" value="ECO:0007669"/>
    <property type="project" value="UniProtKB-SubCell"/>
</dbReference>
<evidence type="ECO:0000256" key="4">
    <source>
        <dbReference type="ARBA" id="ARBA00022547"/>
    </source>
</evidence>
<comment type="similarity">
    <text evidence="1 15 16">Belongs to the ATPase B chain family.</text>
</comment>
<dbReference type="InterPro" id="IPR028987">
    <property type="entry name" value="ATP_synth_B-like_membr_sf"/>
</dbReference>
<dbReference type="SUPFAM" id="SSF81573">
    <property type="entry name" value="F1F0 ATP synthase subunit B, membrane domain"/>
    <property type="match status" value="1"/>
</dbReference>
<dbReference type="HAMAP" id="MF_01398">
    <property type="entry name" value="ATP_synth_b_bprime"/>
    <property type="match status" value="1"/>
</dbReference>
<evidence type="ECO:0000256" key="5">
    <source>
        <dbReference type="ARBA" id="ARBA00022692"/>
    </source>
</evidence>
<evidence type="ECO:0000256" key="8">
    <source>
        <dbReference type="ARBA" id="ARBA00023065"/>
    </source>
</evidence>
<comment type="function">
    <text evidence="11 15">F(1)F(0) ATP synthase produces ATP from ADP in the presence of a proton or sodium gradient. F-type ATPases consist of two structural domains, F(1) containing the extramembraneous catalytic core and F(0) containing the membrane proton channel, linked together by a central stalk and a peripheral stalk. During catalysis, ATP synthesis in the catalytic domain of F(1) is coupled via a rotary mechanism of the central stalk subunits to proton translocation.</text>
</comment>
<keyword evidence="10 15" id="KW-0066">ATP synthesis</keyword>
<dbReference type="CDD" id="cd06503">
    <property type="entry name" value="ATP-synt_Fo_b"/>
    <property type="match status" value="1"/>
</dbReference>
<evidence type="ECO:0000256" key="11">
    <source>
        <dbReference type="ARBA" id="ARBA00025198"/>
    </source>
</evidence>
<keyword evidence="7 15" id="KW-1133">Transmembrane helix</keyword>
<evidence type="ECO:0000256" key="1">
    <source>
        <dbReference type="ARBA" id="ARBA00005513"/>
    </source>
</evidence>
<dbReference type="EMBL" id="PJNI01000001">
    <property type="protein sequence ID" value="PKR81960.1"/>
    <property type="molecule type" value="Genomic_DNA"/>
</dbReference>
<evidence type="ECO:0000313" key="19">
    <source>
        <dbReference type="Proteomes" id="UP000236654"/>
    </source>
</evidence>
<keyword evidence="17" id="KW-0175">Coiled coil</keyword>
<dbReference type="NCBIfam" id="NF011041">
    <property type="entry name" value="PRK14471.1"/>
    <property type="match status" value="1"/>
</dbReference>
<proteinExistence type="inferred from homology"/>
<sequence>MDLITPDLGLVFWTGLTFIILMFILTKFIWKPIMAAVNKREDNIQDALDMAKKTKAEMEKLQTQNANLLKEARIERDDMIKEAKETSDRMIDSAKGKAKEEADKIVENARVSIEAEKNAAVAELKNQVASISLEIAEKILREELSSDEKQKQLADRFAKDINLN</sequence>
<accession>A0A2I0R6H3</accession>
<evidence type="ECO:0000256" key="13">
    <source>
        <dbReference type="ARBA" id="ARBA00026054"/>
    </source>
</evidence>
<dbReference type="PANTHER" id="PTHR33445:SF1">
    <property type="entry name" value="ATP SYNTHASE SUBUNIT B"/>
    <property type="match status" value="1"/>
</dbReference>
<dbReference type="GO" id="GO:0005886">
    <property type="term" value="C:plasma membrane"/>
    <property type="evidence" value="ECO:0007669"/>
    <property type="project" value="UniProtKB-SubCell"/>
</dbReference>
<dbReference type="GO" id="GO:0046933">
    <property type="term" value="F:proton-transporting ATP synthase activity, rotational mechanism"/>
    <property type="evidence" value="ECO:0007669"/>
    <property type="project" value="UniProtKB-UniRule"/>
</dbReference>
<dbReference type="NCBIfam" id="TIGR01144">
    <property type="entry name" value="ATP_synt_b"/>
    <property type="match status" value="1"/>
</dbReference>
<reference evidence="18 19" key="1">
    <citation type="submission" date="2017-12" db="EMBL/GenBank/DDBJ databases">
        <title>The draft genome sequence of Brumimicrobium saltpan LHR20.</title>
        <authorList>
            <person name="Do Z.-J."/>
            <person name="Luo H.-R."/>
        </authorList>
    </citation>
    <scope>NUCLEOTIDE SEQUENCE [LARGE SCALE GENOMIC DNA]</scope>
    <source>
        <strain evidence="18 19">LHR20</strain>
    </source>
</reference>
<protein>
    <recommendedName>
        <fullName evidence="15">ATP synthase subunit b</fullName>
    </recommendedName>
    <alternativeName>
        <fullName evidence="15">ATP synthase F(0) sector subunit b</fullName>
    </alternativeName>
    <alternativeName>
        <fullName evidence="15">ATPase subunit I</fullName>
    </alternativeName>
    <alternativeName>
        <fullName evidence="15">F-type ATPase subunit b</fullName>
        <shortName evidence="15">F-ATPase subunit b</shortName>
    </alternativeName>
</protein>
<dbReference type="PANTHER" id="PTHR33445">
    <property type="entry name" value="ATP SYNTHASE SUBUNIT B', CHLOROPLASTIC"/>
    <property type="match status" value="1"/>
</dbReference>
<evidence type="ECO:0000256" key="17">
    <source>
        <dbReference type="SAM" id="Coils"/>
    </source>
</evidence>
<dbReference type="Gene3D" id="1.20.5.620">
    <property type="entry name" value="F1F0 ATP synthase subunit B, membrane domain"/>
    <property type="match status" value="1"/>
</dbReference>
<evidence type="ECO:0000256" key="2">
    <source>
        <dbReference type="ARBA" id="ARBA00022448"/>
    </source>
</evidence>
<comment type="caution">
    <text evidence="18">The sequence shown here is derived from an EMBL/GenBank/DDBJ whole genome shotgun (WGS) entry which is preliminary data.</text>
</comment>
<comment type="subunit">
    <text evidence="13">F-type ATPases have 2 components, F(1) - the catalytic core - and F(0) - the membrane proton channel. F(1) has five subunits: alpha(3), beta(3), gamma(1), delta(1), epsilon(1). F(0) has four main subunits: a(1), b(2) and c(10-14). The alpha and beta chains form an alternating ring which encloses part of the gamma chain. F(1) is attached to F(0) by a central stalk formed by the gamma and epsilon chains, while a peripheral stalk is formed by the delta and b chains.</text>
</comment>
<evidence type="ECO:0000256" key="9">
    <source>
        <dbReference type="ARBA" id="ARBA00023136"/>
    </source>
</evidence>
<name>A0A2I0R6H3_9FLAO</name>
<dbReference type="InterPro" id="IPR005864">
    <property type="entry name" value="ATP_synth_F0_bsu_bac"/>
</dbReference>
<evidence type="ECO:0000256" key="10">
    <source>
        <dbReference type="ARBA" id="ARBA00023310"/>
    </source>
</evidence>
<keyword evidence="2 15" id="KW-0813">Transport</keyword>
<keyword evidence="3 15" id="KW-1003">Cell membrane</keyword>
<evidence type="ECO:0000256" key="16">
    <source>
        <dbReference type="RuleBase" id="RU003848"/>
    </source>
</evidence>
<dbReference type="OrthoDB" id="9795289at2"/>
<evidence type="ECO:0000256" key="3">
    <source>
        <dbReference type="ARBA" id="ARBA00022475"/>
    </source>
</evidence>
<dbReference type="RefSeq" id="WP_101333106.1">
    <property type="nucleotide sequence ID" value="NZ_PJNI01000001.1"/>
</dbReference>
<evidence type="ECO:0000313" key="18">
    <source>
        <dbReference type="EMBL" id="PKR81960.1"/>
    </source>
</evidence>
<dbReference type="GO" id="GO:0046961">
    <property type="term" value="F:proton-transporting ATPase activity, rotational mechanism"/>
    <property type="evidence" value="ECO:0007669"/>
    <property type="project" value="TreeGrafter"/>
</dbReference>